<keyword evidence="2" id="KW-1133">Transmembrane helix</keyword>
<accession>A0A8H6Y1F2</accession>
<sequence length="314" mass="35220">MSMSSDLQAQSILDPTAFNTYWSYLVRVVALLVIEMFFYVLYLNLFMVAIYTLFHRKTGGKRVLLTFTWVMAVLDTTQMVLQLVWGFMEAHYLLRFIQHAMGPNAASTFQPSVRGTLDALNLAQGAIFSINNSVTDSLFLYRCYMIWGSQWKFIVFPGLLIVSTFVAGCVQAKTNVQILQRTPYIMAAITNLVLLCLSAGRIWWIRRDARHIGSTALGRYSKIIAMIVESGAIYCIGTILLAVTDPLSLSNAVLKAIGTHVVNIVRTLIIVRVGLNQHTQPTLSNFEGRASTNRTSHSAHFQVEQTSRPQNWVA</sequence>
<evidence type="ECO:0000256" key="2">
    <source>
        <dbReference type="SAM" id="Phobius"/>
    </source>
</evidence>
<feature type="region of interest" description="Disordered" evidence="1">
    <location>
        <begin position="284"/>
        <end position="314"/>
    </location>
</feature>
<feature type="transmembrane region" description="Helical" evidence="2">
    <location>
        <begin position="24"/>
        <end position="51"/>
    </location>
</feature>
<proteinExistence type="predicted"/>
<protein>
    <submittedName>
        <fullName evidence="3">Uncharacterized protein</fullName>
    </submittedName>
</protein>
<keyword evidence="2" id="KW-0472">Membrane</keyword>
<dbReference type="EMBL" id="JACAZI010000010">
    <property type="protein sequence ID" value="KAF7350000.1"/>
    <property type="molecule type" value="Genomic_DNA"/>
</dbReference>
<feature type="transmembrane region" description="Helical" evidence="2">
    <location>
        <begin position="184"/>
        <end position="204"/>
    </location>
</feature>
<dbReference type="Proteomes" id="UP000620124">
    <property type="component" value="Unassembled WGS sequence"/>
</dbReference>
<feature type="transmembrane region" description="Helical" evidence="2">
    <location>
        <begin position="224"/>
        <end position="244"/>
    </location>
</feature>
<evidence type="ECO:0000313" key="4">
    <source>
        <dbReference type="Proteomes" id="UP000620124"/>
    </source>
</evidence>
<reference evidence="3" key="1">
    <citation type="submission" date="2020-05" db="EMBL/GenBank/DDBJ databases">
        <title>Mycena genomes resolve the evolution of fungal bioluminescence.</title>
        <authorList>
            <person name="Tsai I.J."/>
        </authorList>
    </citation>
    <scope>NUCLEOTIDE SEQUENCE</scope>
    <source>
        <strain evidence="3">CCC161011</strain>
    </source>
</reference>
<keyword evidence="2" id="KW-0812">Transmembrane</keyword>
<evidence type="ECO:0000256" key="1">
    <source>
        <dbReference type="SAM" id="MobiDB-lite"/>
    </source>
</evidence>
<dbReference type="AlphaFoldDB" id="A0A8H6Y1F2"/>
<comment type="caution">
    <text evidence="3">The sequence shown here is derived from an EMBL/GenBank/DDBJ whole genome shotgun (WGS) entry which is preliminary data.</text>
</comment>
<organism evidence="3 4">
    <name type="scientific">Mycena venus</name>
    <dbReference type="NCBI Taxonomy" id="2733690"/>
    <lineage>
        <taxon>Eukaryota</taxon>
        <taxon>Fungi</taxon>
        <taxon>Dikarya</taxon>
        <taxon>Basidiomycota</taxon>
        <taxon>Agaricomycotina</taxon>
        <taxon>Agaricomycetes</taxon>
        <taxon>Agaricomycetidae</taxon>
        <taxon>Agaricales</taxon>
        <taxon>Marasmiineae</taxon>
        <taxon>Mycenaceae</taxon>
        <taxon>Mycena</taxon>
    </lineage>
</organism>
<dbReference type="OrthoDB" id="3019750at2759"/>
<evidence type="ECO:0000313" key="3">
    <source>
        <dbReference type="EMBL" id="KAF7350000.1"/>
    </source>
</evidence>
<feature type="transmembrane region" description="Helical" evidence="2">
    <location>
        <begin position="63"/>
        <end position="85"/>
    </location>
</feature>
<keyword evidence="4" id="KW-1185">Reference proteome</keyword>
<gene>
    <name evidence="3" type="ORF">MVEN_01301500</name>
</gene>
<feature type="transmembrane region" description="Helical" evidence="2">
    <location>
        <begin position="153"/>
        <end position="172"/>
    </location>
</feature>
<name>A0A8H6Y1F2_9AGAR</name>